<geneLocation type="plasmid" evidence="1 2">
    <name>unnamed1</name>
</geneLocation>
<sequence>MAGLHRGGDQDKLVQDALNPIHSYVAIGGGNHLGRGKLCNIIGTILTNRALDRCPGPPIMSGRIRSIG</sequence>
<dbReference type="EMBL" id="CP038152">
    <property type="protein sequence ID" value="QBR03954.1"/>
    <property type="molecule type" value="Genomic_DNA"/>
</dbReference>
<keyword evidence="2" id="KW-1185">Reference proteome</keyword>
<evidence type="ECO:0000313" key="1">
    <source>
        <dbReference type="EMBL" id="QBR03954.1"/>
    </source>
</evidence>
<name>A0A4P7DAK9_9BURK</name>
<protein>
    <submittedName>
        <fullName evidence="1">Uncharacterized protein</fullName>
    </submittedName>
</protein>
<dbReference type="RefSeq" id="WP_134759868.1">
    <property type="nucleotide sequence ID" value="NZ_CP038152.1"/>
</dbReference>
<dbReference type="GeneID" id="39650358"/>
<evidence type="ECO:0000313" key="2">
    <source>
        <dbReference type="Proteomes" id="UP000295727"/>
    </source>
</evidence>
<keyword evidence="1" id="KW-0614">Plasmid</keyword>
<accession>A0A4P7DAK9</accession>
<gene>
    <name evidence="1" type="ORF">E1956_42870</name>
</gene>
<dbReference type="AlphaFoldDB" id="A0A4P7DAK9"/>
<organism evidence="1 2">
    <name type="scientific">Paraburkholderia pallida</name>
    <dbReference type="NCBI Taxonomy" id="2547399"/>
    <lineage>
        <taxon>Bacteria</taxon>
        <taxon>Pseudomonadati</taxon>
        <taxon>Pseudomonadota</taxon>
        <taxon>Betaproteobacteria</taxon>
        <taxon>Burkholderiales</taxon>
        <taxon>Burkholderiaceae</taxon>
        <taxon>Paraburkholderia</taxon>
    </lineage>
</organism>
<dbReference type="Proteomes" id="UP000295727">
    <property type="component" value="Plasmid unnamed1"/>
</dbReference>
<dbReference type="KEGG" id="ppai:E1956_42870"/>
<proteinExistence type="predicted"/>
<reference evidence="1 2" key="1">
    <citation type="submission" date="2019-03" db="EMBL/GenBank/DDBJ databases">
        <title>Paraburkholderia sp. 7MH5, isolated from subtropical forest soil.</title>
        <authorList>
            <person name="Gao Z.-H."/>
            <person name="Qiu L.-H."/>
        </authorList>
    </citation>
    <scope>NUCLEOTIDE SEQUENCE [LARGE SCALE GENOMIC DNA]</scope>
    <source>
        <strain evidence="1 2">7MH5</strain>
        <plasmid evidence="1 2">unnamed1</plasmid>
    </source>
</reference>